<keyword evidence="1" id="KW-1133">Transmembrane helix</keyword>
<evidence type="ECO:0000256" key="1">
    <source>
        <dbReference type="SAM" id="Phobius"/>
    </source>
</evidence>
<evidence type="ECO:0000313" key="2">
    <source>
        <dbReference type="EMBL" id="MBS5333263.1"/>
    </source>
</evidence>
<gene>
    <name evidence="2" type="ORF">KHY36_12145</name>
</gene>
<organism evidence="2 3">
    <name type="scientific">Subdoligranulum variabile</name>
    <dbReference type="NCBI Taxonomy" id="214851"/>
    <lineage>
        <taxon>Bacteria</taxon>
        <taxon>Bacillati</taxon>
        <taxon>Bacillota</taxon>
        <taxon>Clostridia</taxon>
        <taxon>Eubacteriales</taxon>
        <taxon>Oscillospiraceae</taxon>
        <taxon>Subdoligranulum</taxon>
    </lineage>
</organism>
<sequence length="325" mass="34876">MACAVSWGIAVWFAGRLWAAYPLVSVRSDVPVTGRQLEALRSALRQEDGASALVPAFWSQAEGSAESRWETCGITAILYCGEYDAVYPAVLLEGRFPAAQENGKCAVSTAAAWQLWGSEDVLGQELEIEGDIYRVCGLFRSSASLALCGESLDHGFSNIEFWGGYAAPPVETVQQLLRAAGIAQQVTLYFPFPWMAALTAYALCPAGLVLLAAARTLGGRVRRGCPKETCWFVLGGAFLLALVLPALLRLLPPWITPARWSDFSYWGGLLPAVGKAIETGFSLNPCAKDVLAKWNTLGLLIAATLANAAAGKLMLSRQQKNSTNL</sequence>
<proteinExistence type="predicted"/>
<accession>A0A943DCK3</accession>
<feature type="transmembrane region" description="Helical" evidence="1">
    <location>
        <begin position="194"/>
        <end position="217"/>
    </location>
</feature>
<evidence type="ECO:0000313" key="3">
    <source>
        <dbReference type="Proteomes" id="UP000759273"/>
    </source>
</evidence>
<feature type="transmembrane region" description="Helical" evidence="1">
    <location>
        <begin position="297"/>
        <end position="315"/>
    </location>
</feature>
<keyword evidence="1" id="KW-0812">Transmembrane</keyword>
<comment type="caution">
    <text evidence="2">The sequence shown here is derived from an EMBL/GenBank/DDBJ whole genome shotgun (WGS) entry which is preliminary data.</text>
</comment>
<feature type="transmembrane region" description="Helical" evidence="1">
    <location>
        <begin position="229"/>
        <end position="251"/>
    </location>
</feature>
<reference evidence="2" key="1">
    <citation type="submission" date="2021-02" db="EMBL/GenBank/DDBJ databases">
        <title>Infant gut strain persistence is associated with maternal origin, phylogeny, and functional potential including surface adhesion and iron acquisition.</title>
        <authorList>
            <person name="Lou Y.C."/>
        </authorList>
    </citation>
    <scope>NUCLEOTIDE SEQUENCE</scope>
    <source>
        <strain evidence="2">L3_101_000M1_dasL3_101_000M1_concoct_87</strain>
    </source>
</reference>
<protein>
    <submittedName>
        <fullName evidence="2">ABC transporter permease</fullName>
    </submittedName>
</protein>
<dbReference type="EMBL" id="JAGZGG010000035">
    <property type="protein sequence ID" value="MBS5333263.1"/>
    <property type="molecule type" value="Genomic_DNA"/>
</dbReference>
<dbReference type="Proteomes" id="UP000759273">
    <property type="component" value="Unassembled WGS sequence"/>
</dbReference>
<dbReference type="AlphaFoldDB" id="A0A943DCK3"/>
<name>A0A943DCK3_9FIRM</name>
<keyword evidence="1" id="KW-0472">Membrane</keyword>